<feature type="region of interest" description="Disordered" evidence="1">
    <location>
        <begin position="34"/>
        <end position="170"/>
    </location>
</feature>
<dbReference type="Proteomes" id="UP001189429">
    <property type="component" value="Unassembled WGS sequence"/>
</dbReference>
<protein>
    <submittedName>
        <fullName evidence="2">Uncharacterized protein</fullName>
    </submittedName>
</protein>
<feature type="compositionally biased region" description="Basic and acidic residues" evidence="1">
    <location>
        <begin position="64"/>
        <end position="80"/>
    </location>
</feature>
<feature type="compositionally biased region" description="Pro residues" evidence="1">
    <location>
        <begin position="123"/>
        <end position="137"/>
    </location>
</feature>
<feature type="compositionally biased region" description="Low complexity" evidence="1">
    <location>
        <begin position="81"/>
        <end position="99"/>
    </location>
</feature>
<organism evidence="2 3">
    <name type="scientific">Prorocentrum cordatum</name>
    <dbReference type="NCBI Taxonomy" id="2364126"/>
    <lineage>
        <taxon>Eukaryota</taxon>
        <taxon>Sar</taxon>
        <taxon>Alveolata</taxon>
        <taxon>Dinophyceae</taxon>
        <taxon>Prorocentrales</taxon>
        <taxon>Prorocentraceae</taxon>
        <taxon>Prorocentrum</taxon>
    </lineage>
</organism>
<proteinExistence type="predicted"/>
<dbReference type="InterPro" id="IPR037151">
    <property type="entry name" value="AlkB-like_sf"/>
</dbReference>
<keyword evidence="3" id="KW-1185">Reference proteome</keyword>
<feature type="compositionally biased region" description="Low complexity" evidence="1">
    <location>
        <begin position="39"/>
        <end position="51"/>
    </location>
</feature>
<evidence type="ECO:0000313" key="3">
    <source>
        <dbReference type="Proteomes" id="UP001189429"/>
    </source>
</evidence>
<dbReference type="Gene3D" id="2.60.120.590">
    <property type="entry name" value="Alpha-ketoglutarate-dependent dioxygenase AlkB-like"/>
    <property type="match status" value="1"/>
</dbReference>
<sequence length="170" mass="17309">EGMFQKHLQHRVPREENVEGPRINLTWRWTLKHKPSCPAGRQRAGEARTAGTGRGCRGQACGGREGKTWADVAHNGREDLPLLSSKPKAAPAPAESFSKAPPPGAPAGGAADGEALGRSFSKAPPPAAPAKAPPPAAPGGGADAAGEGGARGKSKWVLPQRPVASASAQG</sequence>
<name>A0ABN9PHU4_9DINO</name>
<comment type="caution">
    <text evidence="2">The sequence shown here is derived from an EMBL/GenBank/DDBJ whole genome shotgun (WGS) entry which is preliminary data.</text>
</comment>
<evidence type="ECO:0000256" key="1">
    <source>
        <dbReference type="SAM" id="MobiDB-lite"/>
    </source>
</evidence>
<feature type="compositionally biased region" description="Gly residues" evidence="1">
    <location>
        <begin position="52"/>
        <end position="63"/>
    </location>
</feature>
<feature type="compositionally biased region" description="Gly residues" evidence="1">
    <location>
        <begin position="138"/>
        <end position="151"/>
    </location>
</feature>
<reference evidence="2" key="1">
    <citation type="submission" date="2023-10" db="EMBL/GenBank/DDBJ databases">
        <authorList>
            <person name="Chen Y."/>
            <person name="Shah S."/>
            <person name="Dougan E. K."/>
            <person name="Thang M."/>
            <person name="Chan C."/>
        </authorList>
    </citation>
    <scope>NUCLEOTIDE SEQUENCE [LARGE SCALE GENOMIC DNA]</scope>
</reference>
<dbReference type="EMBL" id="CAUYUJ010000714">
    <property type="protein sequence ID" value="CAK0792107.1"/>
    <property type="molecule type" value="Genomic_DNA"/>
</dbReference>
<evidence type="ECO:0000313" key="2">
    <source>
        <dbReference type="EMBL" id="CAK0792107.1"/>
    </source>
</evidence>
<gene>
    <name evidence="2" type="ORF">PCOR1329_LOCUS2808</name>
</gene>
<feature type="non-terminal residue" evidence="2">
    <location>
        <position position="1"/>
    </location>
</feature>
<accession>A0ABN9PHU4</accession>